<proteinExistence type="predicted"/>
<accession>A0A9X0U6A1</accession>
<dbReference type="EMBL" id="JACHEB010000015">
    <property type="protein sequence ID" value="MBB5331404.1"/>
    <property type="molecule type" value="Genomic_DNA"/>
</dbReference>
<dbReference type="RefSeq" id="WP_183981256.1">
    <property type="nucleotide sequence ID" value="NZ_JACHEB010000015.1"/>
</dbReference>
<evidence type="ECO:0000313" key="2">
    <source>
        <dbReference type="Proteomes" id="UP000535182"/>
    </source>
</evidence>
<dbReference type="AlphaFoldDB" id="A0A9X0U6A1"/>
<gene>
    <name evidence="1" type="ORF">HDF14_005051</name>
</gene>
<name>A0A9X0U6A1_9BACT</name>
<protein>
    <submittedName>
        <fullName evidence="1">Uncharacterized protein</fullName>
    </submittedName>
</protein>
<organism evidence="1 2">
    <name type="scientific">Tunturiibacter gelidiferens</name>
    <dbReference type="NCBI Taxonomy" id="3069689"/>
    <lineage>
        <taxon>Bacteria</taxon>
        <taxon>Pseudomonadati</taxon>
        <taxon>Acidobacteriota</taxon>
        <taxon>Terriglobia</taxon>
        <taxon>Terriglobales</taxon>
        <taxon>Acidobacteriaceae</taxon>
        <taxon>Tunturiibacter</taxon>
    </lineage>
</organism>
<keyword evidence="2" id="KW-1185">Reference proteome</keyword>
<dbReference type="Proteomes" id="UP000535182">
    <property type="component" value="Unassembled WGS sequence"/>
</dbReference>
<evidence type="ECO:0000313" key="1">
    <source>
        <dbReference type="EMBL" id="MBB5331404.1"/>
    </source>
</evidence>
<sequence>MVKKAGAMTPFKIRVLEVVDDLNQFFAEDIEQLGMLIAAKGSFAGATLRFSGR</sequence>
<reference evidence="1 2" key="1">
    <citation type="submission" date="2020-08" db="EMBL/GenBank/DDBJ databases">
        <title>Genomic Encyclopedia of Type Strains, Phase IV (KMG-V): Genome sequencing to study the core and pangenomes of soil and plant-associated prokaryotes.</title>
        <authorList>
            <person name="Whitman W."/>
        </authorList>
    </citation>
    <scope>NUCLEOTIDE SEQUENCE [LARGE SCALE GENOMIC DNA]</scope>
    <source>
        <strain evidence="1 2">X5P2</strain>
    </source>
</reference>
<comment type="caution">
    <text evidence="1">The sequence shown here is derived from an EMBL/GenBank/DDBJ whole genome shotgun (WGS) entry which is preliminary data.</text>
</comment>